<evidence type="ECO:0000313" key="3">
    <source>
        <dbReference type="Proteomes" id="UP001060414"/>
    </source>
</evidence>
<proteinExistence type="predicted"/>
<feature type="transmembrane region" description="Helical" evidence="1">
    <location>
        <begin position="5"/>
        <end position="27"/>
    </location>
</feature>
<gene>
    <name evidence="2" type="ORF">L9S41_12005</name>
</gene>
<dbReference type="RefSeq" id="WP_260746759.1">
    <property type="nucleotide sequence ID" value="NZ_CP092109.1"/>
</dbReference>
<accession>A0ABY5ZGW7</accession>
<protein>
    <submittedName>
        <fullName evidence="2">Uncharacterized protein</fullName>
    </submittedName>
</protein>
<reference evidence="2" key="1">
    <citation type="journal article" date="2022" name="Environ. Microbiol.">
        <title>Geoalkalibacter halelectricus SAP #1 sp. nov. possessing extracellular electron transfer and mineral#reducing capabilities from a haloalkaline environment.</title>
        <authorList>
            <person name="Yadav S."/>
            <person name="Singh R."/>
            <person name="Sundharam S.S."/>
            <person name="Chaudhary S."/>
            <person name="Krishnamurthi S."/>
            <person name="Patil S.A."/>
        </authorList>
    </citation>
    <scope>NUCLEOTIDE SEQUENCE</scope>
    <source>
        <strain evidence="2">SAP-1</strain>
    </source>
</reference>
<dbReference type="EMBL" id="CP092109">
    <property type="protein sequence ID" value="UWZ78407.1"/>
    <property type="molecule type" value="Genomic_DNA"/>
</dbReference>
<feature type="transmembrane region" description="Helical" evidence="1">
    <location>
        <begin position="33"/>
        <end position="52"/>
    </location>
</feature>
<dbReference type="Proteomes" id="UP001060414">
    <property type="component" value="Chromosome"/>
</dbReference>
<evidence type="ECO:0000313" key="2">
    <source>
        <dbReference type="EMBL" id="UWZ78407.1"/>
    </source>
</evidence>
<keyword evidence="3" id="KW-1185">Reference proteome</keyword>
<organism evidence="2 3">
    <name type="scientific">Geoalkalibacter halelectricus</name>
    <dbReference type="NCBI Taxonomy" id="2847045"/>
    <lineage>
        <taxon>Bacteria</taxon>
        <taxon>Pseudomonadati</taxon>
        <taxon>Thermodesulfobacteriota</taxon>
        <taxon>Desulfuromonadia</taxon>
        <taxon>Desulfuromonadales</taxon>
        <taxon>Geoalkalibacteraceae</taxon>
        <taxon>Geoalkalibacter</taxon>
    </lineage>
</organism>
<sequence>MKDKILIFLTFLFLIIIAPTLMFSMIAPHLMGTILLIWSIFVTTFTALGWSMRRYGWQQK</sequence>
<name>A0ABY5ZGW7_9BACT</name>
<keyword evidence="1" id="KW-0472">Membrane</keyword>
<keyword evidence="1" id="KW-1133">Transmembrane helix</keyword>
<keyword evidence="1" id="KW-0812">Transmembrane</keyword>
<evidence type="ECO:0000256" key="1">
    <source>
        <dbReference type="SAM" id="Phobius"/>
    </source>
</evidence>